<keyword evidence="6" id="KW-1185">Reference proteome</keyword>
<dbReference type="OrthoDB" id="3176171at2759"/>
<dbReference type="VEuPathDB" id="VectorBase:HLOH_056773"/>
<dbReference type="OMA" id="HKWCNAM"/>
<feature type="domain" description="Kinesin-like" evidence="4">
    <location>
        <begin position="397"/>
        <end position="458"/>
    </location>
</feature>
<feature type="compositionally biased region" description="Basic and acidic residues" evidence="1">
    <location>
        <begin position="701"/>
        <end position="720"/>
    </location>
</feature>
<dbReference type="Proteomes" id="UP000821853">
    <property type="component" value="Chromosome 5"/>
</dbReference>
<feature type="compositionally biased region" description="Acidic residues" evidence="1">
    <location>
        <begin position="655"/>
        <end position="665"/>
    </location>
</feature>
<feature type="region of interest" description="Disordered" evidence="1">
    <location>
        <begin position="700"/>
        <end position="756"/>
    </location>
</feature>
<gene>
    <name evidence="5" type="ORF">HPB48_008552</name>
</gene>
<dbReference type="AlphaFoldDB" id="A0A9J6GJG4"/>
<organism evidence="5 6">
    <name type="scientific">Haemaphysalis longicornis</name>
    <name type="common">Bush tick</name>
    <dbReference type="NCBI Taxonomy" id="44386"/>
    <lineage>
        <taxon>Eukaryota</taxon>
        <taxon>Metazoa</taxon>
        <taxon>Ecdysozoa</taxon>
        <taxon>Arthropoda</taxon>
        <taxon>Chelicerata</taxon>
        <taxon>Arachnida</taxon>
        <taxon>Acari</taxon>
        <taxon>Parasitiformes</taxon>
        <taxon>Ixodida</taxon>
        <taxon>Ixodoidea</taxon>
        <taxon>Ixodidae</taxon>
        <taxon>Haemaphysalinae</taxon>
        <taxon>Haemaphysalis</taxon>
    </lineage>
</organism>
<dbReference type="Pfam" id="PF12473">
    <property type="entry name" value="DUF3694"/>
    <property type="match status" value="1"/>
</dbReference>
<name>A0A9J6GJG4_HAELO</name>
<evidence type="ECO:0000256" key="2">
    <source>
        <dbReference type="SAM" id="Phobius"/>
    </source>
</evidence>
<evidence type="ECO:0000259" key="3">
    <source>
        <dbReference type="Pfam" id="PF12423"/>
    </source>
</evidence>
<accession>A0A9J6GJG4</accession>
<protein>
    <submittedName>
        <fullName evidence="5">Uncharacterized protein</fullName>
    </submittedName>
</protein>
<proteinExistence type="predicted"/>
<evidence type="ECO:0000313" key="5">
    <source>
        <dbReference type="EMBL" id="KAH9375435.1"/>
    </source>
</evidence>
<sequence>MSTLDPFYESQENHNLIGVANVFLEVLFHNVRLSYHVPIISQQGEIAGRLHVEISKTDGVLPDRAGDLDGSFRGSLLDISDDGSGRQVTVRVAIKSAVGLPPSLSNFVFCQYTFWNHTEAVVVAPIVDTDAKPISPGDTNTVFKFSHVQDFVVPVTEEFMEHCAEGALSIEVWGHRSTGFTSSGHGWDLTAGGGPQSHVSHSLVDRDSYAVRPGRSHAFIQFRFFSQSWGVAPVEVVPRGGRGHGRASVRLRQGQQRRLVFRDDDLGVLRERWCDALSRRSEYLAEHLQKITDKTVKSDEDAEREKSLINQWLLLTEEKNAVLAPQPGSDIPGAPANWEPPVGMEDHVPVIFLDLSDDMSVPNSGENGLQVAGANSILPKEQNNTSPLFQLPIVKHFDKEVCAVAAWDSSIHDSMHLNALTSPNDRIYLILKVSVRLSHPAVMDLILRKRFAINVYKKQSLTDKIRKRISRQDVYFASGVTYEIVASIPKAFEDLEGRESLALMAASGGDGETSDGESYIEKYTRGVSAVESILTLDRLRQEVAVKELLAAQGRLLRKTASVPNIAQVMRATDAGSPLRPDEPAPHRSDSVINLASSSLSEGLDRFLSEGKSAAISSLASSLAVLSPQPTKFVKPMRTVIEEQTQHREAQPLLLEDNDEQSEDEERPTTAAAPPARKADAEEMPAAATAEAMVAGEVASLVEKEEGRGGRVPEPKDKDKEEEFTEFKSYWASSSGKDEEVKSEGSDDRQPKPAAAMTHSITSDGIADLVVGRAFSVLYTLFFFLVIRCNVCLVASKKIGYMFIRSYIHIHSFI</sequence>
<dbReference type="EMBL" id="JABSTR010000007">
    <property type="protein sequence ID" value="KAH9375435.1"/>
    <property type="molecule type" value="Genomic_DNA"/>
</dbReference>
<keyword evidence="2" id="KW-0472">Membrane</keyword>
<feature type="region of interest" description="Disordered" evidence="1">
    <location>
        <begin position="644"/>
        <end position="688"/>
    </location>
</feature>
<dbReference type="Pfam" id="PF12423">
    <property type="entry name" value="KIF1B"/>
    <property type="match status" value="1"/>
</dbReference>
<evidence type="ECO:0000313" key="6">
    <source>
        <dbReference type="Proteomes" id="UP000821853"/>
    </source>
</evidence>
<reference evidence="5 6" key="1">
    <citation type="journal article" date="2020" name="Cell">
        <title>Large-Scale Comparative Analyses of Tick Genomes Elucidate Their Genetic Diversity and Vector Capacities.</title>
        <authorList>
            <consortium name="Tick Genome and Microbiome Consortium (TIGMIC)"/>
            <person name="Jia N."/>
            <person name="Wang J."/>
            <person name="Shi W."/>
            <person name="Du L."/>
            <person name="Sun Y."/>
            <person name="Zhan W."/>
            <person name="Jiang J.F."/>
            <person name="Wang Q."/>
            <person name="Zhang B."/>
            <person name="Ji P."/>
            <person name="Bell-Sakyi L."/>
            <person name="Cui X.M."/>
            <person name="Yuan T.T."/>
            <person name="Jiang B.G."/>
            <person name="Yang W.F."/>
            <person name="Lam T.T."/>
            <person name="Chang Q.C."/>
            <person name="Ding S.J."/>
            <person name="Wang X.J."/>
            <person name="Zhu J.G."/>
            <person name="Ruan X.D."/>
            <person name="Zhao L."/>
            <person name="Wei J.T."/>
            <person name="Ye R.Z."/>
            <person name="Que T.C."/>
            <person name="Du C.H."/>
            <person name="Zhou Y.H."/>
            <person name="Cheng J.X."/>
            <person name="Dai P.F."/>
            <person name="Guo W.B."/>
            <person name="Han X.H."/>
            <person name="Huang E.J."/>
            <person name="Li L.F."/>
            <person name="Wei W."/>
            <person name="Gao Y.C."/>
            <person name="Liu J.Z."/>
            <person name="Shao H.Z."/>
            <person name="Wang X."/>
            <person name="Wang C.C."/>
            <person name="Yang T.C."/>
            <person name="Huo Q.B."/>
            <person name="Li W."/>
            <person name="Chen H.Y."/>
            <person name="Chen S.E."/>
            <person name="Zhou L.G."/>
            <person name="Ni X.B."/>
            <person name="Tian J.H."/>
            <person name="Sheng Y."/>
            <person name="Liu T."/>
            <person name="Pan Y.S."/>
            <person name="Xia L.Y."/>
            <person name="Li J."/>
            <person name="Zhao F."/>
            <person name="Cao W.C."/>
        </authorList>
    </citation>
    <scope>NUCLEOTIDE SEQUENCE [LARGE SCALE GENOMIC DNA]</scope>
    <source>
        <strain evidence="5">HaeL-2018</strain>
    </source>
</reference>
<feature type="compositionally biased region" description="Basic and acidic residues" evidence="1">
    <location>
        <begin position="735"/>
        <end position="750"/>
    </location>
</feature>
<keyword evidence="2" id="KW-0812">Transmembrane</keyword>
<evidence type="ECO:0000256" key="1">
    <source>
        <dbReference type="SAM" id="MobiDB-lite"/>
    </source>
</evidence>
<feature type="transmembrane region" description="Helical" evidence="2">
    <location>
        <begin position="776"/>
        <end position="795"/>
    </location>
</feature>
<dbReference type="InterPro" id="IPR022140">
    <property type="entry name" value="Kinesin-like_KIF1-typ"/>
</dbReference>
<keyword evidence="2" id="KW-1133">Transmembrane helix</keyword>
<feature type="domain" description="Kinesin-like KIF1-type" evidence="3">
    <location>
        <begin position="5"/>
        <end position="19"/>
    </location>
</feature>
<comment type="caution">
    <text evidence="5">The sequence shown here is derived from an EMBL/GenBank/DDBJ whole genome shotgun (WGS) entry which is preliminary data.</text>
</comment>
<evidence type="ECO:0000259" key="4">
    <source>
        <dbReference type="Pfam" id="PF12473"/>
    </source>
</evidence>
<dbReference type="InterPro" id="IPR022164">
    <property type="entry name" value="Kinesin-like"/>
</dbReference>